<reference evidence="2" key="1">
    <citation type="journal article" date="2018" name="Nat. Microbiol.">
        <title>Leveraging single-cell genomics to expand the fungal tree of life.</title>
        <authorList>
            <person name="Ahrendt S.R."/>
            <person name="Quandt C.A."/>
            <person name="Ciobanu D."/>
            <person name="Clum A."/>
            <person name="Salamov A."/>
            <person name="Andreopoulos B."/>
            <person name="Cheng J.F."/>
            <person name="Woyke T."/>
            <person name="Pelin A."/>
            <person name="Henrissat B."/>
            <person name="Reynolds N.K."/>
            <person name="Benny G.L."/>
            <person name="Smith M.E."/>
            <person name="James T.Y."/>
            <person name="Grigoriev I.V."/>
        </authorList>
    </citation>
    <scope>NUCLEOTIDE SEQUENCE [LARGE SCALE GENOMIC DNA]</scope>
    <source>
        <strain evidence="2">CSF55</strain>
    </source>
</reference>
<accession>A0A4V1IZ59</accession>
<dbReference type="EMBL" id="ML006142">
    <property type="protein sequence ID" value="RKP16919.1"/>
    <property type="molecule type" value="Genomic_DNA"/>
</dbReference>
<sequence length="331" mass="38153">MNLLEEFKQEEKIREKMKSEEIEDLKWIIFESKYFLNLKFNEKMDLLKKFTEKIRSEKDEISKVINLGIEIILENVFENNLNVTIVNGYLQSKLEKNIFSLVRDLADNEGEVERVEVERRSESVEVIEVTSEGNNYGGRTDTVNVERFDLNTAINVSSDNIDTPSVALDNADIPTVVTPSVHTANFVTANLPLQSHSYTYLDIYFLLAKIKSKDLQETINFCLKDLSLNPEKDSQDWIRLGKCFKKLGFLKDSLISFKMANQTEKNSSILSKYKFFSSCLKLVKENFVLDLINSDLSQKIQNTLKILVRKLKNLSMFENISILANSKLDSQ</sequence>
<dbReference type="Proteomes" id="UP000281549">
    <property type="component" value="Unassembled WGS sequence"/>
</dbReference>
<evidence type="ECO:0000313" key="1">
    <source>
        <dbReference type="EMBL" id="RKP16919.1"/>
    </source>
</evidence>
<dbReference type="AlphaFoldDB" id="A0A4V1IZ59"/>
<proteinExistence type="predicted"/>
<evidence type="ECO:0000313" key="2">
    <source>
        <dbReference type="Proteomes" id="UP000281549"/>
    </source>
</evidence>
<dbReference type="InterPro" id="IPR011990">
    <property type="entry name" value="TPR-like_helical_dom_sf"/>
</dbReference>
<dbReference type="SUPFAM" id="SSF48452">
    <property type="entry name" value="TPR-like"/>
    <property type="match status" value="1"/>
</dbReference>
<name>A0A4V1IZ59_ROZAC</name>
<gene>
    <name evidence="1" type="ORF">ROZALSC1DRAFT_24741</name>
</gene>
<protein>
    <submittedName>
        <fullName evidence="1">Uncharacterized protein</fullName>
    </submittedName>
</protein>
<organism evidence="1 2">
    <name type="scientific">Rozella allomycis (strain CSF55)</name>
    <dbReference type="NCBI Taxonomy" id="988480"/>
    <lineage>
        <taxon>Eukaryota</taxon>
        <taxon>Fungi</taxon>
        <taxon>Fungi incertae sedis</taxon>
        <taxon>Cryptomycota</taxon>
        <taxon>Cryptomycota incertae sedis</taxon>
        <taxon>Rozella</taxon>
    </lineage>
</organism>